<dbReference type="PANTHER" id="PTHR34502:SF5">
    <property type="entry name" value="DUF6594 DOMAIN-CONTAINING PROTEIN"/>
    <property type="match status" value="1"/>
</dbReference>
<evidence type="ECO:0000256" key="2">
    <source>
        <dbReference type="SAM" id="Phobius"/>
    </source>
</evidence>
<dbReference type="EMBL" id="KZ825105">
    <property type="protein sequence ID" value="PYI23537.1"/>
    <property type="molecule type" value="Genomic_DNA"/>
</dbReference>
<keyword evidence="2" id="KW-0472">Membrane</keyword>
<feature type="transmembrane region" description="Helical" evidence="2">
    <location>
        <begin position="377"/>
        <end position="395"/>
    </location>
</feature>
<dbReference type="Pfam" id="PF20237">
    <property type="entry name" value="DUF6594"/>
    <property type="match status" value="1"/>
</dbReference>
<evidence type="ECO:0000313" key="4">
    <source>
        <dbReference type="EMBL" id="PYI23537.1"/>
    </source>
</evidence>
<accession>A0A2V5IHZ0</accession>
<dbReference type="PANTHER" id="PTHR34502">
    <property type="entry name" value="DUF6594 DOMAIN-CONTAINING PROTEIN-RELATED"/>
    <property type="match status" value="1"/>
</dbReference>
<gene>
    <name evidence="4" type="ORF">BO99DRAFT_439813</name>
</gene>
<keyword evidence="2" id="KW-0812">Transmembrane</keyword>
<feature type="transmembrane region" description="Helical" evidence="2">
    <location>
        <begin position="347"/>
        <end position="365"/>
    </location>
</feature>
<feature type="transmembrane region" description="Helical" evidence="2">
    <location>
        <begin position="402"/>
        <end position="422"/>
    </location>
</feature>
<name>A0A2V5IHZ0_ASPV1</name>
<feature type="region of interest" description="Disordered" evidence="1">
    <location>
        <begin position="1"/>
        <end position="28"/>
    </location>
</feature>
<evidence type="ECO:0000259" key="3">
    <source>
        <dbReference type="Pfam" id="PF20237"/>
    </source>
</evidence>
<dbReference type="AlphaFoldDB" id="A0A2V5IHZ0"/>
<reference evidence="4 5" key="1">
    <citation type="submission" date="2018-02" db="EMBL/GenBank/DDBJ databases">
        <title>The genomes of Aspergillus section Nigri reveals drivers in fungal speciation.</title>
        <authorList>
            <consortium name="DOE Joint Genome Institute"/>
            <person name="Vesth T.C."/>
            <person name="Nybo J."/>
            <person name="Theobald S."/>
            <person name="Brandl J."/>
            <person name="Frisvad J.C."/>
            <person name="Nielsen K.F."/>
            <person name="Lyhne E.K."/>
            <person name="Kogle M.E."/>
            <person name="Kuo A."/>
            <person name="Riley R."/>
            <person name="Clum A."/>
            <person name="Nolan M."/>
            <person name="Lipzen A."/>
            <person name="Salamov A."/>
            <person name="Henrissat B."/>
            <person name="Wiebenga A."/>
            <person name="De vries R.P."/>
            <person name="Grigoriev I.V."/>
            <person name="Mortensen U.H."/>
            <person name="Andersen M.R."/>
            <person name="Baker S.E."/>
        </authorList>
    </citation>
    <scope>NUCLEOTIDE SEQUENCE [LARGE SCALE GENOMIC DNA]</scope>
    <source>
        <strain evidence="4 5">CBS 115571</strain>
    </source>
</reference>
<keyword evidence="5" id="KW-1185">Reference proteome</keyword>
<dbReference type="Proteomes" id="UP000249829">
    <property type="component" value="Unassembled WGS sequence"/>
</dbReference>
<proteinExistence type="predicted"/>
<protein>
    <recommendedName>
        <fullName evidence="3">DUF6594 domain-containing protein</fullName>
    </recommendedName>
</protein>
<sequence>MAGGGSSNQGQHGHHGHHVPGSEAETEKGSSGLVNIIRIIINVTSQPDLDATHNITNATAIGMQDSHDDKNRFGVFGSAVVEKQEFSQLVMAWYSVVARWFRVRRDQDIELEDGQGSRTGPAAQETAADQHDILPDRKTKGYDELAMFMARDPPSLIFRRFDELNIKNLLYLQAELTSHELALQNIVDRDSEHGHAVVEDDYAVPDMILNANNRQWKLILKIRKILKQYNTALQQYRDLRRMSEPHASDLRNLSMLRNTVEKKLTPGDIVDHHLLPLEQWQRAPLVPDRVALGSPLEGADPMTRWSYYHLGPLCYKVFGPRKTNTPKHDEENGYHWQYRNRRKIGRATHMLFLIIASAAIASVMWGLSVMKGAKRRLWFAIAMGVGFVTLVGFMVPARRAEIIVLAAAYAAIEASLLVNAATGQSNIGSPGH</sequence>
<evidence type="ECO:0000313" key="5">
    <source>
        <dbReference type="Proteomes" id="UP000249829"/>
    </source>
</evidence>
<dbReference type="InterPro" id="IPR046529">
    <property type="entry name" value="DUF6594"/>
</dbReference>
<evidence type="ECO:0000256" key="1">
    <source>
        <dbReference type="SAM" id="MobiDB-lite"/>
    </source>
</evidence>
<dbReference type="STRING" id="1450538.A0A2V5IHZ0"/>
<dbReference type="OMA" id="MFFETAA"/>
<keyword evidence="2" id="KW-1133">Transmembrane helix</keyword>
<organism evidence="4 5">
    <name type="scientific">Aspergillus violaceofuscus (strain CBS 115571)</name>
    <dbReference type="NCBI Taxonomy" id="1450538"/>
    <lineage>
        <taxon>Eukaryota</taxon>
        <taxon>Fungi</taxon>
        <taxon>Dikarya</taxon>
        <taxon>Ascomycota</taxon>
        <taxon>Pezizomycotina</taxon>
        <taxon>Eurotiomycetes</taxon>
        <taxon>Eurotiomycetidae</taxon>
        <taxon>Eurotiales</taxon>
        <taxon>Aspergillaceae</taxon>
        <taxon>Aspergillus</taxon>
    </lineage>
</organism>
<feature type="domain" description="DUF6594" evidence="3">
    <location>
        <begin position="142"/>
        <end position="412"/>
    </location>
</feature>